<keyword evidence="1" id="KW-1133">Transmembrane helix</keyword>
<keyword evidence="1" id="KW-0812">Transmembrane</keyword>
<dbReference type="PANTHER" id="PTHR31389">
    <property type="entry name" value="LD39211P"/>
    <property type="match status" value="1"/>
</dbReference>
<protein>
    <submittedName>
        <fullName evidence="2">Uncharacterized protein</fullName>
    </submittedName>
</protein>
<dbReference type="GeneID" id="119721323"/>
<dbReference type="AlphaFoldDB" id="A0A913Z8T1"/>
<name>A0A913Z8T1_PATMI</name>
<keyword evidence="3" id="KW-1185">Reference proteome</keyword>
<dbReference type="RefSeq" id="XP_038047275.1">
    <property type="nucleotide sequence ID" value="XM_038191347.1"/>
</dbReference>
<evidence type="ECO:0000313" key="2">
    <source>
        <dbReference type="EnsemblMetazoa" id="XP_038047275.1"/>
    </source>
</evidence>
<evidence type="ECO:0000256" key="1">
    <source>
        <dbReference type="SAM" id="Phobius"/>
    </source>
</evidence>
<organism evidence="2 3">
    <name type="scientific">Patiria miniata</name>
    <name type="common">Bat star</name>
    <name type="synonym">Asterina miniata</name>
    <dbReference type="NCBI Taxonomy" id="46514"/>
    <lineage>
        <taxon>Eukaryota</taxon>
        <taxon>Metazoa</taxon>
        <taxon>Echinodermata</taxon>
        <taxon>Eleutherozoa</taxon>
        <taxon>Asterozoa</taxon>
        <taxon>Asteroidea</taxon>
        <taxon>Valvatacea</taxon>
        <taxon>Valvatida</taxon>
        <taxon>Asterinidae</taxon>
        <taxon>Patiria</taxon>
    </lineage>
</organism>
<feature type="transmembrane region" description="Helical" evidence="1">
    <location>
        <begin position="79"/>
        <end position="98"/>
    </location>
</feature>
<keyword evidence="1" id="KW-0472">Membrane</keyword>
<dbReference type="EnsemblMetazoa" id="XM_038191347.1">
    <property type="protein sequence ID" value="XP_038047275.1"/>
    <property type="gene ID" value="LOC119721323"/>
</dbReference>
<accession>A0A913Z8T1</accession>
<dbReference type="Pfam" id="PF07801">
    <property type="entry name" value="DUF1647"/>
    <property type="match status" value="1"/>
</dbReference>
<dbReference type="OrthoDB" id="10053392at2759"/>
<dbReference type="Proteomes" id="UP000887568">
    <property type="component" value="Unplaced"/>
</dbReference>
<dbReference type="InterPro" id="IPR012444">
    <property type="entry name" value="DUF1647"/>
</dbReference>
<dbReference type="OMA" id="THANCHR"/>
<sequence>MLIEQTVIRCYLFLIQALDESSALIFWKVFMSHFASHARVPRLVLSSLLYRLHRLGKHITICSEVDRISESAIMKQSTLRFMLVVAVCVAVGGMYTAWKSVEKAGQTRQEFLRTQKRAAMKIGYLLLNKTRNMTRAHDKKVLIDVDKGKPDFDNLFKHLVVVTAFSENHYKEAMGMIGSAQKAMPQTRIVVFDIGMKNKTLQKIKTLCNVEVRKFQFQKYPAYVSNLATYAWKVIIIKEALNEFGAIFWSDASVRFVKSLRLLVPFACEHHGYLSRIHSYNASTTKPIKHNYYMTVDQMYKAIGVDRKDYFSSPYAPHPASNRQLVLNSTTVQRNYLQPLYACATDKNCISPPGAKHGHNHRFDASALMLVIHKYFPGEYSRENDHVKDFDDVMYMHRVSNDWNKAKFCTDSVQI</sequence>
<proteinExistence type="predicted"/>
<reference evidence="2" key="1">
    <citation type="submission" date="2022-11" db="UniProtKB">
        <authorList>
            <consortium name="EnsemblMetazoa"/>
        </authorList>
    </citation>
    <scope>IDENTIFICATION</scope>
</reference>
<dbReference type="PANTHER" id="PTHR31389:SF4">
    <property type="entry name" value="LD39211P"/>
    <property type="match status" value="1"/>
</dbReference>
<evidence type="ECO:0000313" key="3">
    <source>
        <dbReference type="Proteomes" id="UP000887568"/>
    </source>
</evidence>